<dbReference type="PANTHER" id="PTHR31286:SF99">
    <property type="entry name" value="DUF4283 DOMAIN-CONTAINING PROTEIN"/>
    <property type="match status" value="1"/>
</dbReference>
<evidence type="ECO:0000313" key="4">
    <source>
        <dbReference type="Proteomes" id="UP001327560"/>
    </source>
</evidence>
<evidence type="ECO:0000313" key="3">
    <source>
        <dbReference type="EMBL" id="WOL18967.1"/>
    </source>
</evidence>
<dbReference type="PANTHER" id="PTHR31286">
    <property type="entry name" value="GLYCINE-RICH CELL WALL STRUCTURAL PROTEIN 1.8-LIKE"/>
    <property type="match status" value="1"/>
</dbReference>
<dbReference type="Pfam" id="PF14111">
    <property type="entry name" value="DUF4283"/>
    <property type="match status" value="1"/>
</dbReference>
<evidence type="ECO:0000259" key="2">
    <source>
        <dbReference type="Pfam" id="PF14111"/>
    </source>
</evidence>
<name>A0AAQ3L4D7_9LILI</name>
<protein>
    <recommendedName>
        <fullName evidence="2">DUF4283 domain-containing protein</fullName>
    </recommendedName>
</protein>
<organism evidence="3 4">
    <name type="scientific">Canna indica</name>
    <name type="common">Indian-shot</name>
    <dbReference type="NCBI Taxonomy" id="4628"/>
    <lineage>
        <taxon>Eukaryota</taxon>
        <taxon>Viridiplantae</taxon>
        <taxon>Streptophyta</taxon>
        <taxon>Embryophyta</taxon>
        <taxon>Tracheophyta</taxon>
        <taxon>Spermatophyta</taxon>
        <taxon>Magnoliopsida</taxon>
        <taxon>Liliopsida</taxon>
        <taxon>Zingiberales</taxon>
        <taxon>Cannaceae</taxon>
        <taxon>Canna</taxon>
    </lineage>
</organism>
<evidence type="ECO:0000256" key="1">
    <source>
        <dbReference type="SAM" id="MobiDB-lite"/>
    </source>
</evidence>
<feature type="domain" description="DUF4283" evidence="2">
    <location>
        <begin position="150"/>
        <end position="231"/>
    </location>
</feature>
<gene>
    <name evidence="3" type="ORF">Cni_G27764</name>
</gene>
<dbReference type="InterPro" id="IPR025558">
    <property type="entry name" value="DUF4283"/>
</dbReference>
<dbReference type="EMBL" id="CP136898">
    <property type="protein sequence ID" value="WOL18967.1"/>
    <property type="molecule type" value="Genomic_DNA"/>
</dbReference>
<dbReference type="AlphaFoldDB" id="A0AAQ3L4D7"/>
<proteinExistence type="predicted"/>
<keyword evidence="4" id="KW-1185">Reference proteome</keyword>
<reference evidence="3 4" key="1">
    <citation type="submission" date="2023-10" db="EMBL/GenBank/DDBJ databases">
        <title>Chromosome-scale genome assembly provides insights into flower coloration mechanisms of Canna indica.</title>
        <authorList>
            <person name="Li C."/>
        </authorList>
    </citation>
    <scope>NUCLEOTIDE SEQUENCE [LARGE SCALE GENOMIC DNA]</scope>
    <source>
        <tissue evidence="3">Flower</tissue>
    </source>
</reference>
<sequence length="481" mass="54125">MSAGRGDDTGGSRKKTSDFNLSGQIWIPKPKKPPDPDISSLPINSASEGEGKGVSQSFFGEDEAGKSVESLLQKGKEEDSVKISNAEGIKKDLSNSKSNKPGSWAALFKKACFMSDDLCSKDAEAKIRAIQENSTDEILIDEELMQVSRSQWINYLYGKFFGKTPPLSLIQNVMLKIWKIKYGLNVIDLALGYFCFKFTSNDDLNHVLTNGPWFLNGQVLLTTHWKVNFQPCLEKIETIPVWIQFPGLPVEYLYKDILLQLAAKIGQPIKVDEITMKGSRAKYARDMNMTNLENDKPTANDSVSRLSESDNLYGPWQMNSDGKCNESVQEKGKQVSKPDFYTRNSLRNISESIMECSEPASHCINPFSGVTPSKSKPSLMKSNLFSTSRNGPVKVPIKLDKCVEEFHKKMTKVMEITVSEIIRRRLLAVVLFLLPMIPWLTHSHIIKEEEDLHLNVFIPLAFLSILRTQKERREGSPMTSK</sequence>
<accession>A0AAQ3L4D7</accession>
<feature type="compositionally biased region" description="Basic and acidic residues" evidence="1">
    <location>
        <begin position="1"/>
        <end position="17"/>
    </location>
</feature>
<feature type="region of interest" description="Disordered" evidence="1">
    <location>
        <begin position="1"/>
        <end position="60"/>
    </location>
</feature>
<dbReference type="InterPro" id="IPR040256">
    <property type="entry name" value="At4g02000-like"/>
</dbReference>
<dbReference type="Proteomes" id="UP001327560">
    <property type="component" value="Chromosome 9"/>
</dbReference>